<dbReference type="Proteomes" id="UP001385951">
    <property type="component" value="Unassembled WGS sequence"/>
</dbReference>
<evidence type="ECO:0000313" key="2">
    <source>
        <dbReference type="Proteomes" id="UP001385951"/>
    </source>
</evidence>
<keyword evidence="2" id="KW-1185">Reference proteome</keyword>
<dbReference type="EMBL" id="JASBNA010000030">
    <property type="protein sequence ID" value="KAK7683497.1"/>
    <property type="molecule type" value="Genomic_DNA"/>
</dbReference>
<protein>
    <submittedName>
        <fullName evidence="1">Uncharacterized protein</fullName>
    </submittedName>
</protein>
<dbReference type="AlphaFoldDB" id="A0AAW0FTR4"/>
<organism evidence="1 2">
    <name type="scientific">Cerrena zonata</name>
    <dbReference type="NCBI Taxonomy" id="2478898"/>
    <lineage>
        <taxon>Eukaryota</taxon>
        <taxon>Fungi</taxon>
        <taxon>Dikarya</taxon>
        <taxon>Basidiomycota</taxon>
        <taxon>Agaricomycotina</taxon>
        <taxon>Agaricomycetes</taxon>
        <taxon>Polyporales</taxon>
        <taxon>Cerrenaceae</taxon>
        <taxon>Cerrena</taxon>
    </lineage>
</organism>
<sequence>MYKFTSSHNVLMGNVIDFSIARKDGSEFHLILSRSTGFTPTQQFARLNSTSPRFQPLTLSKEGKPCIWLDVDYERDPREFANQGAILDALLEAQPRAPVRLTGRKQKMNGVGGEREAVEVEVMLEEDELARCCYYCGSPENDWDGDNRFRRLTGEGYESTYRCLQCDKLWPISRYLGRKSRIHLF</sequence>
<accession>A0AAW0FTR4</accession>
<evidence type="ECO:0000313" key="1">
    <source>
        <dbReference type="EMBL" id="KAK7683497.1"/>
    </source>
</evidence>
<comment type="caution">
    <text evidence="1">The sequence shown here is derived from an EMBL/GenBank/DDBJ whole genome shotgun (WGS) entry which is preliminary data.</text>
</comment>
<reference evidence="1 2" key="1">
    <citation type="submission" date="2022-09" db="EMBL/GenBank/DDBJ databases">
        <authorList>
            <person name="Palmer J.M."/>
        </authorList>
    </citation>
    <scope>NUCLEOTIDE SEQUENCE [LARGE SCALE GENOMIC DNA]</scope>
    <source>
        <strain evidence="1 2">DSM 7382</strain>
    </source>
</reference>
<name>A0AAW0FTR4_9APHY</name>
<gene>
    <name evidence="1" type="ORF">QCA50_013331</name>
</gene>
<proteinExistence type="predicted"/>